<dbReference type="InterPro" id="IPR026881">
    <property type="entry name" value="WYL_dom"/>
</dbReference>
<dbReference type="PANTHER" id="PTHR34580:SF9">
    <property type="entry name" value="SLL5097 PROTEIN"/>
    <property type="match status" value="1"/>
</dbReference>
<feature type="domain" description="WYL" evidence="1">
    <location>
        <begin position="125"/>
        <end position="195"/>
    </location>
</feature>
<keyword evidence="4" id="KW-1185">Reference proteome</keyword>
<proteinExistence type="predicted"/>
<dbReference type="PANTHER" id="PTHR34580">
    <property type="match status" value="1"/>
</dbReference>
<dbReference type="Pfam" id="PF25583">
    <property type="entry name" value="WCX"/>
    <property type="match status" value="1"/>
</dbReference>
<evidence type="ECO:0000259" key="1">
    <source>
        <dbReference type="Pfam" id="PF13280"/>
    </source>
</evidence>
<evidence type="ECO:0000313" key="3">
    <source>
        <dbReference type="EMBL" id="GHB54405.1"/>
    </source>
</evidence>
<accession>A0A8J3G8D1</accession>
<dbReference type="PROSITE" id="PS52050">
    <property type="entry name" value="WYL"/>
    <property type="match status" value="1"/>
</dbReference>
<reference evidence="3 4" key="1">
    <citation type="journal article" date="2014" name="Int. J. Syst. Evol. Microbiol.">
        <title>Complete genome sequence of Corynebacterium casei LMG S-19264T (=DSM 44701T), isolated from a smear-ripened cheese.</title>
        <authorList>
            <consortium name="US DOE Joint Genome Institute (JGI-PGF)"/>
            <person name="Walter F."/>
            <person name="Albersmeier A."/>
            <person name="Kalinowski J."/>
            <person name="Ruckert C."/>
        </authorList>
    </citation>
    <scope>NUCLEOTIDE SEQUENCE [LARGE SCALE GENOMIC DNA]</scope>
    <source>
        <strain evidence="3 4">KCTC 12866</strain>
    </source>
</reference>
<dbReference type="EMBL" id="BMXF01000001">
    <property type="protein sequence ID" value="GHB54405.1"/>
    <property type="molecule type" value="Genomic_DNA"/>
</dbReference>
<dbReference type="InterPro" id="IPR051534">
    <property type="entry name" value="CBASS_pafABC_assoc_protein"/>
</dbReference>
<dbReference type="AlphaFoldDB" id="A0A8J3G8D1"/>
<dbReference type="InterPro" id="IPR057727">
    <property type="entry name" value="WCX_dom"/>
</dbReference>
<evidence type="ECO:0000259" key="2">
    <source>
        <dbReference type="Pfam" id="PF25583"/>
    </source>
</evidence>
<dbReference type="RefSeq" id="WP_229580197.1">
    <property type="nucleotide sequence ID" value="NZ_BMXF01000001.1"/>
</dbReference>
<organism evidence="3 4">
    <name type="scientific">Persicitalea jodogahamensis</name>
    <dbReference type="NCBI Taxonomy" id="402147"/>
    <lineage>
        <taxon>Bacteria</taxon>
        <taxon>Pseudomonadati</taxon>
        <taxon>Bacteroidota</taxon>
        <taxon>Cytophagia</taxon>
        <taxon>Cytophagales</taxon>
        <taxon>Spirosomataceae</taxon>
        <taxon>Persicitalea</taxon>
    </lineage>
</organism>
<dbReference type="Proteomes" id="UP000598271">
    <property type="component" value="Unassembled WGS sequence"/>
</dbReference>
<dbReference type="Pfam" id="PF13280">
    <property type="entry name" value="WYL"/>
    <property type="match status" value="1"/>
</dbReference>
<name>A0A8J3G8D1_9BACT</name>
<evidence type="ECO:0000313" key="4">
    <source>
        <dbReference type="Proteomes" id="UP000598271"/>
    </source>
</evidence>
<comment type="caution">
    <text evidence="3">The sequence shown here is derived from an EMBL/GenBank/DDBJ whole genome shotgun (WGS) entry which is preliminary data.</text>
</comment>
<feature type="domain" description="WCX" evidence="2">
    <location>
        <begin position="226"/>
        <end position="298"/>
    </location>
</feature>
<protein>
    <submittedName>
        <fullName evidence="3">WYL domain-containing protein</fullName>
    </submittedName>
</protein>
<gene>
    <name evidence="3" type="ORF">GCM10007390_04250</name>
</gene>
<sequence>MNPSALLHRRLCLIRNTEAPYRYPSKEELLASFSEMDFPSIARRSLERDIRELRDEYGIHIKYDYRRRGYYLDIPPDEDVDDFRQFVTLLERHERLSFLQKAITNVQEVGKYLQLERNEQFAGAENLPLLWDALRGQRVIHFEYAAYTDSASPAARRTVEPGILFEYRNRWYLDGWDVEKDSLRTFGLDRMTDLRLTDKPVTTDRTATYKNLRRHVIGVTAPDGAEPERVVLRFNALQSSYVRSLPLHSSMVELGAGEFELFVILNPELEKEILSFGEAVEVLEPATLRKHIAERAKDHAKTYLL</sequence>